<dbReference type="Pfam" id="PF00496">
    <property type="entry name" value="SBP_bac_5"/>
    <property type="match status" value="1"/>
</dbReference>
<protein>
    <submittedName>
        <fullName evidence="7">Peptide/nickel transport system substrate-binding protein</fullName>
    </submittedName>
</protein>
<dbReference type="PANTHER" id="PTHR30290">
    <property type="entry name" value="PERIPLASMIC BINDING COMPONENT OF ABC TRANSPORTER"/>
    <property type="match status" value="1"/>
</dbReference>
<sequence>MKKLFTILILSLILTACGNKAQDNKKEEDKNTAQVKDELVLGFGSEPEKGFDPITGWGHYGTSIFQSALLKRDLDLNIVNDLAKEYSLSEDKLTYNVTLRDDVKWSDGEKFTAKDVEFTYNLAKEKNAPGSNLSRLASAKATGDYTIELKLDKPDISFVSSMCSLPIVPEHAYDEKTYGSNPIGTGPYKMVEWKVGQQLIIEPNENYYGEKSPFKKITFLFFKDTDASLATAKEKVCDVIRVPYTAHDINVEGYHIESLDTVDNRGISMPMEKNTGKVTGDETLAPGSPIGNNVTSDIAIRKALNIAIDRKKIIDEVLDGQGSVASSIADGMPWFNEETRITNDGDIEGAKKILAEGGWKLNDKGILEKDGVEAKFNLYLAYKDREDIALQFAKTAKELGIEVNVEYGDWDAITPHMYSDAIFFGWGGYDPLEMYYNYSGTMVGREYYNANYYDNKTVNEHFEKGLSATSAEGLNEEFKKAQFDGQTGLSSLGDCPWIWILNENHLYLVRDDLDIGKQKIQPHGGGWPIVDTISNWKWK</sequence>
<dbReference type="PIRSF" id="PIRSF002741">
    <property type="entry name" value="MppA"/>
    <property type="match status" value="1"/>
</dbReference>
<dbReference type="PROSITE" id="PS51257">
    <property type="entry name" value="PROKAR_LIPOPROTEIN"/>
    <property type="match status" value="1"/>
</dbReference>
<feature type="signal peptide" evidence="5">
    <location>
        <begin position="1"/>
        <end position="21"/>
    </location>
</feature>
<proteinExistence type="inferred from homology"/>
<evidence type="ECO:0000256" key="5">
    <source>
        <dbReference type="SAM" id="SignalP"/>
    </source>
</evidence>
<name>A0ABU0AW04_9FIRM</name>
<gene>
    <name evidence="7" type="ORF">J2S72_001468</name>
</gene>
<comment type="caution">
    <text evidence="7">The sequence shown here is derived from an EMBL/GenBank/DDBJ whole genome shotgun (WGS) entry which is preliminary data.</text>
</comment>
<feature type="domain" description="Solute-binding protein family 5" evidence="6">
    <location>
        <begin position="78"/>
        <end position="438"/>
    </location>
</feature>
<keyword evidence="4 5" id="KW-0732">Signal</keyword>
<dbReference type="Gene3D" id="3.40.190.10">
    <property type="entry name" value="Periplasmic binding protein-like II"/>
    <property type="match status" value="1"/>
</dbReference>
<evidence type="ECO:0000313" key="8">
    <source>
        <dbReference type="Proteomes" id="UP001236559"/>
    </source>
</evidence>
<feature type="chain" id="PRO_5045527735" evidence="5">
    <location>
        <begin position="22"/>
        <end position="539"/>
    </location>
</feature>
<dbReference type="PROSITE" id="PS01040">
    <property type="entry name" value="SBP_BACTERIAL_5"/>
    <property type="match status" value="1"/>
</dbReference>
<evidence type="ECO:0000256" key="1">
    <source>
        <dbReference type="ARBA" id="ARBA00004193"/>
    </source>
</evidence>
<comment type="similarity">
    <text evidence="2">Belongs to the bacterial solute-binding protein 5 family.</text>
</comment>
<dbReference type="PANTHER" id="PTHR30290:SF9">
    <property type="entry name" value="OLIGOPEPTIDE-BINDING PROTEIN APPA"/>
    <property type="match status" value="1"/>
</dbReference>
<evidence type="ECO:0000256" key="2">
    <source>
        <dbReference type="ARBA" id="ARBA00005695"/>
    </source>
</evidence>
<evidence type="ECO:0000259" key="6">
    <source>
        <dbReference type="Pfam" id="PF00496"/>
    </source>
</evidence>
<evidence type="ECO:0000256" key="3">
    <source>
        <dbReference type="ARBA" id="ARBA00022448"/>
    </source>
</evidence>
<dbReference type="InterPro" id="IPR030678">
    <property type="entry name" value="Peptide/Ni-bd"/>
</dbReference>
<reference evidence="7 8" key="1">
    <citation type="submission" date="2023-07" db="EMBL/GenBank/DDBJ databases">
        <title>Genomic Encyclopedia of Type Strains, Phase IV (KMG-IV): sequencing the most valuable type-strain genomes for metagenomic binning, comparative biology and taxonomic classification.</title>
        <authorList>
            <person name="Goeker M."/>
        </authorList>
    </citation>
    <scope>NUCLEOTIDE SEQUENCE [LARGE SCALE GENOMIC DNA]</scope>
    <source>
        <strain evidence="7 8">DSM 22616</strain>
    </source>
</reference>
<accession>A0ABU0AW04</accession>
<organism evidence="7 8">
    <name type="scientific">Peptoniphilus koenoeneniae</name>
    <dbReference type="NCBI Taxonomy" id="507751"/>
    <lineage>
        <taxon>Bacteria</taxon>
        <taxon>Bacillati</taxon>
        <taxon>Bacillota</taxon>
        <taxon>Tissierellia</taxon>
        <taxon>Tissierellales</taxon>
        <taxon>Peptoniphilaceae</taxon>
        <taxon>Peptoniphilus</taxon>
    </lineage>
</organism>
<dbReference type="EMBL" id="JAUSTN010000007">
    <property type="protein sequence ID" value="MDQ0275441.1"/>
    <property type="molecule type" value="Genomic_DNA"/>
</dbReference>
<dbReference type="RefSeq" id="WP_023055932.1">
    <property type="nucleotide sequence ID" value="NZ_JAUSTN010000007.1"/>
</dbReference>
<comment type="subcellular location">
    <subcellularLocation>
        <location evidence="1">Cell membrane</location>
        <topology evidence="1">Lipid-anchor</topology>
    </subcellularLocation>
</comment>
<evidence type="ECO:0000256" key="4">
    <source>
        <dbReference type="ARBA" id="ARBA00022729"/>
    </source>
</evidence>
<dbReference type="InterPro" id="IPR000914">
    <property type="entry name" value="SBP_5_dom"/>
</dbReference>
<keyword evidence="8" id="KW-1185">Reference proteome</keyword>
<dbReference type="InterPro" id="IPR039424">
    <property type="entry name" value="SBP_5"/>
</dbReference>
<keyword evidence="3" id="KW-0813">Transport</keyword>
<dbReference type="CDD" id="cd08518">
    <property type="entry name" value="PBP2_NikA_DppA_OppA_like_19"/>
    <property type="match status" value="1"/>
</dbReference>
<evidence type="ECO:0000313" key="7">
    <source>
        <dbReference type="EMBL" id="MDQ0275441.1"/>
    </source>
</evidence>
<dbReference type="SUPFAM" id="SSF53850">
    <property type="entry name" value="Periplasmic binding protein-like II"/>
    <property type="match status" value="1"/>
</dbReference>
<dbReference type="Gene3D" id="3.10.105.10">
    <property type="entry name" value="Dipeptide-binding Protein, Domain 3"/>
    <property type="match status" value="1"/>
</dbReference>
<dbReference type="Proteomes" id="UP001236559">
    <property type="component" value="Unassembled WGS sequence"/>
</dbReference>
<dbReference type="InterPro" id="IPR023765">
    <property type="entry name" value="SBP_5_CS"/>
</dbReference>